<feature type="site" description="Could be important to modulate the pK values of the two catalytic cysteine residues" evidence="8">
    <location>
        <position position="198"/>
    </location>
</feature>
<feature type="binding site" evidence="8">
    <location>
        <begin position="208"/>
        <end position="209"/>
    </location>
    <ligand>
        <name>substrate</name>
    </ligand>
</feature>
<dbReference type="EMBL" id="DWYC01000043">
    <property type="protein sequence ID" value="HJB56701.1"/>
    <property type="molecule type" value="Genomic_DNA"/>
</dbReference>
<feature type="active site" evidence="9">
    <location>
        <position position="71"/>
    </location>
</feature>
<dbReference type="HAMAP" id="MF_00197">
    <property type="entry name" value="DAP_epimerase"/>
    <property type="match status" value="1"/>
</dbReference>
<dbReference type="InterPro" id="IPR001653">
    <property type="entry name" value="DAP_epimerase_DapF"/>
</dbReference>
<dbReference type="NCBIfam" id="TIGR00652">
    <property type="entry name" value="DapF"/>
    <property type="match status" value="1"/>
</dbReference>
<dbReference type="PANTHER" id="PTHR31689:SF0">
    <property type="entry name" value="DIAMINOPIMELATE EPIMERASE"/>
    <property type="match status" value="1"/>
</dbReference>
<dbReference type="PANTHER" id="PTHR31689">
    <property type="entry name" value="DIAMINOPIMELATE EPIMERASE, CHLOROPLASTIC"/>
    <property type="match status" value="1"/>
</dbReference>
<dbReference type="PROSITE" id="PS01326">
    <property type="entry name" value="DAP_EPIMERASE"/>
    <property type="match status" value="1"/>
</dbReference>
<comment type="subunit">
    <text evidence="8">Homodimer.</text>
</comment>
<evidence type="ECO:0000256" key="6">
    <source>
        <dbReference type="ARBA" id="ARBA00023235"/>
    </source>
</evidence>
<organism evidence="10 11">
    <name type="scientific">Candidatus Flavonifractor intestinipullorum</name>
    <dbReference type="NCBI Taxonomy" id="2838587"/>
    <lineage>
        <taxon>Bacteria</taxon>
        <taxon>Bacillati</taxon>
        <taxon>Bacillota</taxon>
        <taxon>Clostridia</taxon>
        <taxon>Eubacteriales</taxon>
        <taxon>Oscillospiraceae</taxon>
        <taxon>Flavonifractor</taxon>
    </lineage>
</organism>
<keyword evidence="6 8" id="KW-0413">Isomerase</keyword>
<dbReference type="AlphaFoldDB" id="A0A9D2S5F0"/>
<sequence>MQFTKMQALGNDYIYLDCTKEEPDRLPELAVRLSERHFGVGGDGLICLCPSRRADFRMRMFNADGSEGEMCGNGLRCLAKFAYDRGLWRGEALSIETNTGVKEIHLQIEGGTVTGATVDMGPPVFAETCTIFAFDKEYYFICVSMGNPHAVALCVAPEEMDLARIGPLVERHPHFPGRTNVEFAAVETPGRIRVRVWERGSGETLACGTGACAAVAALADRGLCRPEAEVVLPGGSLRVRWDRAGGSLYLTGPAATVFEGVWPDD</sequence>
<protein>
    <recommendedName>
        <fullName evidence="3 8">Diaminopimelate epimerase</fullName>
        <shortName evidence="8">DAP epimerase</shortName>
        <ecNumber evidence="3 8">5.1.1.7</ecNumber>
    </recommendedName>
    <alternativeName>
        <fullName evidence="8">PLP-independent amino acid racemase</fullName>
    </alternativeName>
</protein>
<evidence type="ECO:0000256" key="5">
    <source>
        <dbReference type="ARBA" id="ARBA00023154"/>
    </source>
</evidence>
<dbReference type="GO" id="GO:0009089">
    <property type="term" value="P:lysine biosynthetic process via diaminopimelate"/>
    <property type="evidence" value="ECO:0007669"/>
    <property type="project" value="UniProtKB-UniRule"/>
</dbReference>
<evidence type="ECO:0000256" key="3">
    <source>
        <dbReference type="ARBA" id="ARBA00013080"/>
    </source>
</evidence>
<evidence type="ECO:0000256" key="4">
    <source>
        <dbReference type="ARBA" id="ARBA00022605"/>
    </source>
</evidence>
<comment type="catalytic activity">
    <reaction evidence="7 8">
        <text>(2S,6S)-2,6-diaminopimelate = meso-2,6-diaminopimelate</text>
        <dbReference type="Rhea" id="RHEA:15393"/>
        <dbReference type="ChEBI" id="CHEBI:57609"/>
        <dbReference type="ChEBI" id="CHEBI:57791"/>
        <dbReference type="EC" id="5.1.1.7"/>
    </reaction>
</comment>
<evidence type="ECO:0000313" key="11">
    <source>
        <dbReference type="Proteomes" id="UP000824208"/>
    </source>
</evidence>
<reference evidence="10" key="2">
    <citation type="submission" date="2021-04" db="EMBL/GenBank/DDBJ databases">
        <authorList>
            <person name="Gilroy R."/>
        </authorList>
    </citation>
    <scope>NUCLEOTIDE SEQUENCE</scope>
    <source>
        <strain evidence="10">CHK189-11263</strain>
    </source>
</reference>
<keyword evidence="4 8" id="KW-0028">Amino-acid biosynthesis</keyword>
<evidence type="ECO:0000256" key="7">
    <source>
        <dbReference type="ARBA" id="ARBA00051712"/>
    </source>
</evidence>
<feature type="active site" description="Proton donor" evidence="8">
    <location>
        <position position="71"/>
    </location>
</feature>
<comment type="function">
    <text evidence="8">Catalyzes the stereoinversion of LL-2,6-diaminopimelate (L,L-DAP) to meso-diaminopimelate (meso-DAP), a precursor of L-lysine and an essential component of the bacterial peptidoglycan.</text>
</comment>
<dbReference type="SUPFAM" id="SSF54506">
    <property type="entry name" value="Diaminopimelate epimerase-like"/>
    <property type="match status" value="2"/>
</dbReference>
<dbReference type="InterPro" id="IPR018510">
    <property type="entry name" value="DAP_epimerase_AS"/>
</dbReference>
<feature type="binding site" evidence="8">
    <location>
        <begin position="72"/>
        <end position="73"/>
    </location>
    <ligand>
        <name>substrate</name>
    </ligand>
</feature>
<dbReference type="Pfam" id="PF01678">
    <property type="entry name" value="DAP_epimerase"/>
    <property type="match status" value="2"/>
</dbReference>
<feature type="site" description="Could be important to modulate the pK values of the two catalytic cysteine residues" evidence="8">
    <location>
        <position position="149"/>
    </location>
</feature>
<dbReference type="GO" id="GO:0005829">
    <property type="term" value="C:cytosol"/>
    <property type="evidence" value="ECO:0007669"/>
    <property type="project" value="TreeGrafter"/>
</dbReference>
<gene>
    <name evidence="8 10" type="primary">dapF</name>
    <name evidence="10" type="ORF">H9714_04020</name>
</gene>
<name>A0A9D2S5F0_9FIRM</name>
<evidence type="ECO:0000313" key="10">
    <source>
        <dbReference type="EMBL" id="HJB56701.1"/>
    </source>
</evidence>
<evidence type="ECO:0000256" key="2">
    <source>
        <dbReference type="ARBA" id="ARBA00010219"/>
    </source>
</evidence>
<dbReference type="Gene3D" id="3.10.310.10">
    <property type="entry name" value="Diaminopimelate Epimerase, Chain A, domain 1"/>
    <property type="match status" value="2"/>
</dbReference>
<feature type="active site" description="Proton acceptor" evidence="8">
    <location>
        <position position="207"/>
    </location>
</feature>
<comment type="caution">
    <text evidence="8">Lacks conserved residue(s) required for the propagation of feature annotation.</text>
</comment>
<evidence type="ECO:0000256" key="1">
    <source>
        <dbReference type="ARBA" id="ARBA00005196"/>
    </source>
</evidence>
<comment type="pathway">
    <text evidence="1 8">Amino-acid biosynthesis; L-lysine biosynthesis via DAP pathway; DL-2,6-diaminopimelate from LL-2,6-diaminopimelate: step 1/1.</text>
</comment>
<proteinExistence type="inferred from homology"/>
<comment type="similarity">
    <text evidence="2 8">Belongs to the diaminopimelate epimerase family.</text>
</comment>
<dbReference type="GO" id="GO:0008837">
    <property type="term" value="F:diaminopimelate epimerase activity"/>
    <property type="evidence" value="ECO:0007669"/>
    <property type="project" value="UniProtKB-UniRule"/>
</dbReference>
<comment type="subcellular location">
    <subcellularLocation>
        <location evidence="8">Cytoplasm</location>
    </subcellularLocation>
</comment>
<comment type="caution">
    <text evidence="10">The sequence shown here is derived from an EMBL/GenBank/DDBJ whole genome shotgun (WGS) entry which is preliminary data.</text>
</comment>
<reference evidence="10" key="1">
    <citation type="journal article" date="2021" name="PeerJ">
        <title>Extensive microbial diversity within the chicken gut microbiome revealed by metagenomics and culture.</title>
        <authorList>
            <person name="Gilroy R."/>
            <person name="Ravi A."/>
            <person name="Getino M."/>
            <person name="Pursley I."/>
            <person name="Horton D.L."/>
            <person name="Alikhan N.F."/>
            <person name="Baker D."/>
            <person name="Gharbi K."/>
            <person name="Hall N."/>
            <person name="Watson M."/>
            <person name="Adriaenssens E.M."/>
            <person name="Foster-Nyarko E."/>
            <person name="Jarju S."/>
            <person name="Secka A."/>
            <person name="Antonio M."/>
            <person name="Oren A."/>
            <person name="Chaudhuri R.R."/>
            <person name="La Ragione R."/>
            <person name="Hildebrand F."/>
            <person name="Pallen M.J."/>
        </authorList>
    </citation>
    <scope>NUCLEOTIDE SEQUENCE</scope>
    <source>
        <strain evidence="10">CHK189-11263</strain>
    </source>
</reference>
<keyword evidence="5 8" id="KW-0457">Lysine biosynthesis</keyword>
<accession>A0A9D2S5F0</accession>
<feature type="binding site" evidence="8">
    <location>
        <position position="180"/>
    </location>
    <ligand>
        <name>substrate</name>
    </ligand>
</feature>
<keyword evidence="8" id="KW-0963">Cytoplasm</keyword>
<feature type="binding site" evidence="8">
    <location>
        <begin position="198"/>
        <end position="199"/>
    </location>
    <ligand>
        <name>substrate</name>
    </ligand>
</feature>
<feature type="binding site" evidence="8">
    <location>
        <position position="147"/>
    </location>
    <ligand>
        <name>substrate</name>
    </ligand>
</feature>
<evidence type="ECO:0000256" key="9">
    <source>
        <dbReference type="PROSITE-ProRule" id="PRU10125"/>
    </source>
</evidence>
<evidence type="ECO:0000256" key="8">
    <source>
        <dbReference type="HAMAP-Rule" id="MF_00197"/>
    </source>
</evidence>
<feature type="binding site" evidence="8">
    <location>
        <position position="11"/>
    </location>
    <ligand>
        <name>substrate</name>
    </ligand>
</feature>
<feature type="binding site" evidence="8">
    <location>
        <position position="62"/>
    </location>
    <ligand>
        <name>substrate</name>
    </ligand>
</feature>
<dbReference type="Proteomes" id="UP000824208">
    <property type="component" value="Unassembled WGS sequence"/>
</dbReference>
<dbReference type="EC" id="5.1.1.7" evidence="3 8"/>